<dbReference type="EMBL" id="FRXN01000003">
    <property type="protein sequence ID" value="SHO63099.1"/>
    <property type="molecule type" value="Genomic_DNA"/>
</dbReference>
<dbReference type="STRING" id="1073327.SAMN04488108_2525"/>
<evidence type="ECO:0000313" key="6">
    <source>
        <dbReference type="EMBL" id="SHO63099.1"/>
    </source>
</evidence>
<dbReference type="InterPro" id="IPR029058">
    <property type="entry name" value="AB_hydrolase_fold"/>
</dbReference>
<feature type="chain" id="PRO_5012862127" description="4-O-methyl-glucuronoyl methylesterase-like domain-containing protein" evidence="4">
    <location>
        <begin position="22"/>
        <end position="396"/>
    </location>
</feature>
<dbReference type="OrthoDB" id="9809261at2"/>
<dbReference type="GO" id="GO:0052689">
    <property type="term" value="F:carboxylic ester hydrolase activity"/>
    <property type="evidence" value="ECO:0007669"/>
    <property type="project" value="UniProtKB-KW"/>
</dbReference>
<evidence type="ECO:0000256" key="4">
    <source>
        <dbReference type="SAM" id="SignalP"/>
    </source>
</evidence>
<evidence type="ECO:0000256" key="2">
    <source>
        <dbReference type="ARBA" id="ARBA00022729"/>
    </source>
</evidence>
<keyword evidence="3" id="KW-0378">Hydrolase</keyword>
<dbReference type="SUPFAM" id="SSF53474">
    <property type="entry name" value="alpha/beta-Hydrolases"/>
    <property type="match status" value="1"/>
</dbReference>
<proteinExistence type="predicted"/>
<evidence type="ECO:0000256" key="3">
    <source>
        <dbReference type="ARBA" id="ARBA00022801"/>
    </source>
</evidence>
<sequence length="396" mass="44796">MKNLLNLALVIFTFLPISAMSQNNANYDESKVPPLVLPDLFVSESGQIIESVEDWEAIRRPEIFQLFQQEVYGEIPKDFDKISFQLAQESTNPYPELANLEEVDITVERYGNSLTMRLNLFIPKEGKAPFPVILLINHRPKYPDGSLSEEEYWPVDELLKRGYATASFHAETVAPDNAETFQNGIISTLYPEQMEKPDGLKALGAWGWGAMRAMDYFVQHPEIDASKSALVGHSRSGKSALWTSANDPRWAITYSNESGCGGAALSKRKYGETVQVINTAFPHWFDENFKKYNGAEETLPLDQHMLLSLIAPRALYVASAKGDQWADPKGEYLSLQIGSRVQTDIYQKDSGFETDFESIIEPIHLENAGYHIREGKHSLKWEDWGIFLEFAAKIFQ</sequence>
<gene>
    <name evidence="6" type="ORF">SAMN04488108_2525</name>
</gene>
<keyword evidence="1" id="KW-0719">Serine esterase</keyword>
<evidence type="ECO:0000259" key="5">
    <source>
        <dbReference type="Pfam" id="PF22244"/>
    </source>
</evidence>
<keyword evidence="7" id="KW-1185">Reference proteome</keyword>
<dbReference type="Pfam" id="PF22244">
    <property type="entry name" value="GCE_fung"/>
    <property type="match status" value="1"/>
</dbReference>
<name>A0A1M7ZE66_9BACT</name>
<dbReference type="InterPro" id="IPR054579">
    <property type="entry name" value="GCE-like_dom"/>
</dbReference>
<dbReference type="Proteomes" id="UP000184609">
    <property type="component" value="Unassembled WGS sequence"/>
</dbReference>
<evidence type="ECO:0000256" key="1">
    <source>
        <dbReference type="ARBA" id="ARBA00022487"/>
    </source>
</evidence>
<organism evidence="6 7">
    <name type="scientific">Algoriphagus zhangzhouensis</name>
    <dbReference type="NCBI Taxonomy" id="1073327"/>
    <lineage>
        <taxon>Bacteria</taxon>
        <taxon>Pseudomonadati</taxon>
        <taxon>Bacteroidota</taxon>
        <taxon>Cytophagia</taxon>
        <taxon>Cytophagales</taxon>
        <taxon>Cyclobacteriaceae</taxon>
        <taxon>Algoriphagus</taxon>
    </lineage>
</organism>
<dbReference type="AlphaFoldDB" id="A0A1M7ZE66"/>
<reference evidence="7" key="1">
    <citation type="submission" date="2016-12" db="EMBL/GenBank/DDBJ databases">
        <authorList>
            <person name="Varghese N."/>
            <person name="Submissions S."/>
        </authorList>
    </citation>
    <scope>NUCLEOTIDE SEQUENCE [LARGE SCALE GENOMIC DNA]</scope>
    <source>
        <strain evidence="7">DSM 25035</strain>
    </source>
</reference>
<feature type="domain" description="4-O-methyl-glucuronoyl methylesterase-like" evidence="5">
    <location>
        <begin position="105"/>
        <end position="340"/>
    </location>
</feature>
<accession>A0A1M7ZE66</accession>
<keyword evidence="2 4" id="KW-0732">Signal</keyword>
<dbReference type="Gene3D" id="3.40.50.1820">
    <property type="entry name" value="alpha/beta hydrolase"/>
    <property type="match status" value="1"/>
</dbReference>
<dbReference type="RefSeq" id="WP_073572465.1">
    <property type="nucleotide sequence ID" value="NZ_FRXN01000003.1"/>
</dbReference>
<protein>
    <recommendedName>
        <fullName evidence="5">4-O-methyl-glucuronoyl methylesterase-like domain-containing protein</fullName>
    </recommendedName>
</protein>
<evidence type="ECO:0000313" key="7">
    <source>
        <dbReference type="Proteomes" id="UP000184609"/>
    </source>
</evidence>
<feature type="signal peptide" evidence="4">
    <location>
        <begin position="1"/>
        <end position="21"/>
    </location>
</feature>